<dbReference type="InterPro" id="IPR036869">
    <property type="entry name" value="J_dom_sf"/>
</dbReference>
<dbReference type="Gene3D" id="1.10.287.110">
    <property type="entry name" value="DnaJ domain"/>
    <property type="match status" value="1"/>
</dbReference>
<evidence type="ECO:0000256" key="1">
    <source>
        <dbReference type="ARBA" id="ARBA00022705"/>
    </source>
</evidence>
<evidence type="ECO:0000313" key="4">
    <source>
        <dbReference type="EMBL" id="SFM15293.1"/>
    </source>
</evidence>
<dbReference type="STRING" id="1123291.SAMN04490355_104723"/>
<dbReference type="Proteomes" id="UP000199520">
    <property type="component" value="Unassembled WGS sequence"/>
</dbReference>
<gene>
    <name evidence="4" type="ORF">SAMN04490355_104723</name>
</gene>
<dbReference type="EMBL" id="FOTS01000047">
    <property type="protein sequence ID" value="SFM15293.1"/>
    <property type="molecule type" value="Genomic_DNA"/>
</dbReference>
<keyword evidence="2" id="KW-1133">Transmembrane helix</keyword>
<feature type="domain" description="J" evidence="3">
    <location>
        <begin position="2"/>
        <end position="65"/>
    </location>
</feature>
<keyword evidence="2" id="KW-0472">Membrane</keyword>
<dbReference type="GO" id="GO:0006260">
    <property type="term" value="P:DNA replication"/>
    <property type="evidence" value="ECO:0007669"/>
    <property type="project" value="UniProtKB-KW"/>
</dbReference>
<keyword evidence="1" id="KW-0235">DNA replication</keyword>
<dbReference type="Pfam" id="PF00226">
    <property type="entry name" value="DnaJ"/>
    <property type="match status" value="1"/>
</dbReference>
<organism evidence="4 5">
    <name type="scientific">Pelosinus propionicus DSM 13327</name>
    <dbReference type="NCBI Taxonomy" id="1123291"/>
    <lineage>
        <taxon>Bacteria</taxon>
        <taxon>Bacillati</taxon>
        <taxon>Bacillota</taxon>
        <taxon>Negativicutes</taxon>
        <taxon>Selenomonadales</taxon>
        <taxon>Sporomusaceae</taxon>
        <taxon>Pelosinus</taxon>
    </lineage>
</organism>
<accession>A0A1I4NJF9</accession>
<feature type="transmembrane region" description="Helical" evidence="2">
    <location>
        <begin position="220"/>
        <end position="237"/>
    </location>
</feature>
<keyword evidence="5" id="KW-1185">Reference proteome</keyword>
<evidence type="ECO:0000259" key="3">
    <source>
        <dbReference type="PROSITE" id="PS50076"/>
    </source>
</evidence>
<dbReference type="SUPFAM" id="SSF46565">
    <property type="entry name" value="Chaperone J-domain"/>
    <property type="match status" value="1"/>
</dbReference>
<keyword evidence="2" id="KW-0812">Transmembrane</keyword>
<sequence>MSFWDILGLKPTADTLAIKRAYAGKTKLYHPEDDPQGFQRLREAYEFALKQAKNVKNMELVDHFEDHESSKSIDKKTKLLEVKTISASECRVETNFLIDNTVEQFMNRVKELYSDEMLREEICQWKELLEDDTYWNLDIKQKLDYNMLHFLLEQYQTTQYRLPPIVWNLFDQHFFWSGQQRRLYTSFPGEFVDFAMERIHYKKVTLYHIFMNQAKKYMHVFYIILLVFIIVIIGIGIYSVAHFGSIVIFLLILLTKILRGIN</sequence>
<evidence type="ECO:0000313" key="5">
    <source>
        <dbReference type="Proteomes" id="UP000199520"/>
    </source>
</evidence>
<proteinExistence type="predicted"/>
<dbReference type="SMART" id="SM00271">
    <property type="entry name" value="DnaJ"/>
    <property type="match status" value="1"/>
</dbReference>
<dbReference type="CDD" id="cd06257">
    <property type="entry name" value="DnaJ"/>
    <property type="match status" value="1"/>
</dbReference>
<reference evidence="5" key="1">
    <citation type="submission" date="2016-10" db="EMBL/GenBank/DDBJ databases">
        <authorList>
            <person name="Varghese N."/>
            <person name="Submissions S."/>
        </authorList>
    </citation>
    <scope>NUCLEOTIDE SEQUENCE [LARGE SCALE GENOMIC DNA]</scope>
    <source>
        <strain evidence="5">DSM 13327</strain>
    </source>
</reference>
<dbReference type="InterPro" id="IPR001623">
    <property type="entry name" value="DnaJ_domain"/>
</dbReference>
<evidence type="ECO:0000256" key="2">
    <source>
        <dbReference type="SAM" id="Phobius"/>
    </source>
</evidence>
<dbReference type="AlphaFoldDB" id="A0A1I4NJF9"/>
<dbReference type="RefSeq" id="WP_090941895.1">
    <property type="nucleotide sequence ID" value="NZ_FOTS01000047.1"/>
</dbReference>
<name>A0A1I4NJF9_9FIRM</name>
<dbReference type="PROSITE" id="PS50076">
    <property type="entry name" value="DNAJ_2"/>
    <property type="match status" value="1"/>
</dbReference>
<protein>
    <recommendedName>
        <fullName evidence="3">J domain-containing protein</fullName>
    </recommendedName>
</protein>